<proteinExistence type="predicted"/>
<feature type="region of interest" description="Disordered" evidence="1">
    <location>
        <begin position="192"/>
        <end position="216"/>
    </location>
</feature>
<evidence type="ECO:0000313" key="2">
    <source>
        <dbReference type="EMBL" id="TPP39957.1"/>
    </source>
</evidence>
<name>A0A504X483_LEIDO</name>
<organism evidence="2 3">
    <name type="scientific">Leishmania donovani</name>
    <dbReference type="NCBI Taxonomy" id="5661"/>
    <lineage>
        <taxon>Eukaryota</taxon>
        <taxon>Discoba</taxon>
        <taxon>Euglenozoa</taxon>
        <taxon>Kinetoplastea</taxon>
        <taxon>Metakinetoplastina</taxon>
        <taxon>Trypanosomatida</taxon>
        <taxon>Trypanosomatidae</taxon>
        <taxon>Leishmaniinae</taxon>
        <taxon>Leishmania</taxon>
    </lineage>
</organism>
<accession>A0A504X483</accession>
<evidence type="ECO:0000313" key="3">
    <source>
        <dbReference type="Proteomes" id="UP000318447"/>
    </source>
</evidence>
<feature type="compositionally biased region" description="Basic and acidic residues" evidence="1">
    <location>
        <begin position="203"/>
        <end position="214"/>
    </location>
</feature>
<dbReference type="AlphaFoldDB" id="A0A504X483"/>
<comment type="caution">
    <text evidence="2">The sequence shown here is derived from an EMBL/GenBank/DDBJ whole genome shotgun (WGS) entry which is preliminary data.</text>
</comment>
<dbReference type="VEuPathDB" id="TriTrypDB:LdCL_340009500"/>
<dbReference type="EMBL" id="RHLC01000004">
    <property type="protein sequence ID" value="TPP39957.1"/>
    <property type="molecule type" value="Genomic_DNA"/>
</dbReference>
<reference evidence="3" key="1">
    <citation type="submission" date="2019-02" db="EMBL/GenBank/DDBJ databases">
        <title>FDA dAtabase for Regulatory Grade micrObial Sequences (FDA-ARGOS): Supporting development and validation of Infectious Disease Dx tests.</title>
        <authorList>
            <person name="Duncan R."/>
            <person name="Fisher C."/>
            <person name="Tallon L."/>
            <person name="Sadzewicz L."/>
            <person name="Sengamalay N."/>
            <person name="Ott S."/>
            <person name="Godinez A."/>
            <person name="Nagaraj S."/>
            <person name="Vavikolanu K."/>
            <person name="Nadendla S."/>
            <person name="Aluvathingal J."/>
            <person name="Sichtig H."/>
        </authorList>
    </citation>
    <scope>NUCLEOTIDE SEQUENCE [LARGE SCALE GENOMIC DNA]</scope>
    <source>
        <strain evidence="3">FDAARGOS_361</strain>
    </source>
</reference>
<sequence length="564" mass="61121">MHKGVCTYAEFSSHLSAIVGRHPHVTDLRLQLLPPARGPRPPRERRDVQSSGTAVESRPSVEDSGLDFTTLYAVLLSRRGDDGGNSETVAVYTVVGHVSHISLNWCAQLQRSLSVTALLAAPTRSLVWHADGFHESEVGTILGRECMTGVSSFEVRLSPYVPPLQWCRAVDGVFGSHHFVCGSYTCGIDEPRDDNDDSAGAAHTREAWKERDTLRTPPKAVVDAAATDVAPHTPSAGPPVRMPRREGALAAVWAGTPAAEETPCCSFALSSGHLPLRVAGVLNGNMPLDNATSSIPGTRVLCLVALDGSLLTGRTCPDSPSPSWSRDLFDTLCDFISRDVMPRVSLRLIDGTWARAEASEHLLDDVCQVRQMLGTSYVVQYPSDAAAAAATRARSIVMVLDLSVPLQKLLSTLPSMRTSSPSPATDAKSERRRRCLATQFAEAVQDTIGQLVSQHPDVFAFTREAARATESALVAQLSRGPTHFTREMLCRSIAASVSQILSLSSNAAFVEEVVRLLWGCETHVEPTDVATATERSRESLRISQRQPVQIQRRIEERLMSAIPP</sequence>
<dbReference type="VEuPathDB" id="TriTrypDB:LDHU3_34.0610"/>
<protein>
    <submittedName>
        <fullName evidence="2">Uncharacterized protein</fullName>
    </submittedName>
</protein>
<evidence type="ECO:0000256" key="1">
    <source>
        <dbReference type="SAM" id="MobiDB-lite"/>
    </source>
</evidence>
<dbReference type="Proteomes" id="UP000318447">
    <property type="component" value="Unassembled WGS sequence"/>
</dbReference>
<feature type="region of interest" description="Disordered" evidence="1">
    <location>
        <begin position="32"/>
        <end position="61"/>
    </location>
</feature>
<gene>
    <name evidence="2" type="ORF">CGC21_25555</name>
</gene>
<dbReference type="VEuPathDB" id="TriTrypDB:LdBPK_340440.1"/>